<comment type="subcellular location">
    <subcellularLocation>
        <location evidence="8">Cytoplasm</location>
    </subcellularLocation>
</comment>
<comment type="caution">
    <text evidence="13">The sequence shown here is derived from an EMBL/GenBank/DDBJ whole genome shotgun (WGS) entry which is preliminary data.</text>
</comment>
<dbReference type="InterPro" id="IPR020059">
    <property type="entry name" value="Glu/Gln-tRNA-synth_Ib_codon-bd"/>
</dbReference>
<feature type="binding site" evidence="8">
    <location>
        <begin position="46"/>
        <end position="52"/>
    </location>
    <ligand>
        <name>ATP</name>
        <dbReference type="ChEBI" id="CHEBI:30616"/>
    </ligand>
</feature>
<evidence type="ECO:0000259" key="10">
    <source>
        <dbReference type="Pfam" id="PF00749"/>
    </source>
</evidence>
<gene>
    <name evidence="8" type="primary">glnS</name>
    <name evidence="13" type="ORF">EDC18_103432</name>
</gene>
<dbReference type="InterPro" id="IPR014729">
    <property type="entry name" value="Rossmann-like_a/b/a_fold"/>
</dbReference>
<dbReference type="InterPro" id="IPR020056">
    <property type="entry name" value="Rbsml_bL25/Gln-tRNA_synth_N"/>
</dbReference>
<evidence type="ECO:0000256" key="5">
    <source>
        <dbReference type="ARBA" id="ARBA00022917"/>
    </source>
</evidence>
<dbReference type="GO" id="GO:0006425">
    <property type="term" value="P:glutaminyl-tRNA aminoacylation"/>
    <property type="evidence" value="ECO:0007669"/>
    <property type="project" value="UniProtKB-UniRule"/>
</dbReference>
<dbReference type="FunFam" id="2.40.240.10:FF:000001">
    <property type="entry name" value="Glutamine--tRNA ligase"/>
    <property type="match status" value="1"/>
</dbReference>
<feature type="domain" description="Glutamyl/glutaminyl-tRNA synthetase class Ib catalytic" evidence="10">
    <location>
        <begin position="32"/>
        <end position="342"/>
    </location>
</feature>
<feature type="domain" description="Glutamyl/glutaminyl-tRNA synthetase class Ib anti-codon binding" evidence="11">
    <location>
        <begin position="347"/>
        <end position="445"/>
    </location>
</feature>
<keyword evidence="6 8" id="KW-0030">Aminoacyl-tRNA synthetase</keyword>
<dbReference type="Pfam" id="PF00749">
    <property type="entry name" value="tRNA-synt_1c"/>
    <property type="match status" value="1"/>
</dbReference>
<comment type="catalytic activity">
    <reaction evidence="7 8">
        <text>tRNA(Gln) + L-glutamine + ATP = L-glutaminyl-tRNA(Gln) + AMP + diphosphate</text>
        <dbReference type="Rhea" id="RHEA:20121"/>
        <dbReference type="Rhea" id="RHEA-COMP:9662"/>
        <dbReference type="Rhea" id="RHEA-COMP:9681"/>
        <dbReference type="ChEBI" id="CHEBI:30616"/>
        <dbReference type="ChEBI" id="CHEBI:33019"/>
        <dbReference type="ChEBI" id="CHEBI:58359"/>
        <dbReference type="ChEBI" id="CHEBI:78442"/>
        <dbReference type="ChEBI" id="CHEBI:78521"/>
        <dbReference type="ChEBI" id="CHEBI:456215"/>
        <dbReference type="EC" id="6.1.1.18"/>
    </reaction>
</comment>
<dbReference type="EC" id="6.1.1.18" evidence="8"/>
<dbReference type="InterPro" id="IPR022861">
    <property type="entry name" value="Gln_tRNA_ligase_bac"/>
</dbReference>
<feature type="binding site" evidence="8">
    <location>
        <position position="217"/>
    </location>
    <ligand>
        <name>L-glutamine</name>
        <dbReference type="ChEBI" id="CHEBI:58359"/>
    </ligand>
</feature>
<dbReference type="NCBIfam" id="TIGR00440">
    <property type="entry name" value="glnS"/>
    <property type="match status" value="1"/>
</dbReference>
<evidence type="ECO:0000256" key="8">
    <source>
        <dbReference type="HAMAP-Rule" id="MF_00126"/>
    </source>
</evidence>
<dbReference type="InterPro" id="IPR049437">
    <property type="entry name" value="tRNA-synt_1c_C2"/>
</dbReference>
<dbReference type="AlphaFoldDB" id="A0A4V2V0F5"/>
<keyword evidence="14" id="KW-1185">Reference proteome</keyword>
<dbReference type="Gene3D" id="2.40.240.10">
    <property type="entry name" value="Ribosomal Protein L25, Chain P"/>
    <property type="match status" value="2"/>
</dbReference>
<dbReference type="PROSITE" id="PS00178">
    <property type="entry name" value="AA_TRNA_LIGASE_I"/>
    <property type="match status" value="1"/>
</dbReference>
<dbReference type="SUPFAM" id="SSF52374">
    <property type="entry name" value="Nucleotidylyl transferase"/>
    <property type="match status" value="1"/>
</dbReference>
<dbReference type="OrthoDB" id="9801560at2"/>
<dbReference type="HAMAP" id="MF_00126">
    <property type="entry name" value="Gln_tRNA_synth"/>
    <property type="match status" value="1"/>
</dbReference>
<dbReference type="SUPFAM" id="SSF50715">
    <property type="entry name" value="Ribosomal protein L25-like"/>
    <property type="match status" value="1"/>
</dbReference>
<dbReference type="InterPro" id="IPR004514">
    <property type="entry name" value="Gln-tRNA-synth"/>
</dbReference>
<evidence type="ECO:0000259" key="12">
    <source>
        <dbReference type="Pfam" id="PF20974"/>
    </source>
</evidence>
<evidence type="ECO:0000256" key="1">
    <source>
        <dbReference type="ARBA" id="ARBA00022490"/>
    </source>
</evidence>
<feature type="binding site" evidence="8">
    <location>
        <begin position="40"/>
        <end position="42"/>
    </location>
    <ligand>
        <name>ATP</name>
        <dbReference type="ChEBI" id="CHEBI:30616"/>
    </ligand>
</feature>
<dbReference type="FunFam" id="1.10.1160.10:FF:000001">
    <property type="entry name" value="Glutamine--tRNA ligase"/>
    <property type="match status" value="1"/>
</dbReference>
<organism evidence="13 14">
    <name type="scientific">Natranaerovirga pectinivora</name>
    <dbReference type="NCBI Taxonomy" id="682400"/>
    <lineage>
        <taxon>Bacteria</taxon>
        <taxon>Bacillati</taxon>
        <taxon>Bacillota</taxon>
        <taxon>Clostridia</taxon>
        <taxon>Lachnospirales</taxon>
        <taxon>Natranaerovirgaceae</taxon>
        <taxon>Natranaerovirga</taxon>
    </lineage>
</organism>
<keyword evidence="3 8" id="KW-0547">Nucleotide-binding</keyword>
<dbReference type="PRINTS" id="PR00987">
    <property type="entry name" value="TRNASYNTHGLU"/>
</dbReference>
<feature type="short sequence motif" description="'HIGH' region" evidence="8">
    <location>
        <begin position="39"/>
        <end position="49"/>
    </location>
</feature>
<keyword evidence="1 8" id="KW-0963">Cytoplasm</keyword>
<sequence length="559" mass="64784">MSEENLEKNDSISKNFIEQIIDKDLDEGTYTKVHTRFPPEPNGFLHIGHAKSILLNYGTAKKYNGKFNLRFDDTNPMKEKSEYVQSIIEDVKWLGADFGGHTFFTSDYFDTMYECAIKLIKKGKAYIDELKAEEIKELRGTLTQPGKNSPYRDRPTQESLALFEKMKNGEFPDGAMVLRAKIDMSSPNINMRDPIIYRIAHVTHHNTGDKWCIYPLYDYAHPIGDAIEGITHSICTLEFEDHRPLYDWVLKELEFDTPPKQIEFSKLYLTDVITGKRNLKKLVEDGIVDGWDDPRLVTLSALRRRGVTPESIKKFMELVGVSKSQSSADYAMFEYCIREDLKLKKERLMSVIKPLKVVITNYPEDEVEYLDAENNQENEEMGIRKIPFCREIYIEQEDFMENPPKKYFRLFPGNEVRLKNAYFIKCEEVIKDENGEVIELRCSYDPETKSGSGFTGRKVKGTLHWVAAPYAVKAEVRLYEHILKEGEPLIKDNGDWNVNPNSLEVLKECYIEPYVKDAKPGDSFQFVRHGYFCVDSKDTTEDHLVFNRIVSLKSSYRPD</sequence>
<accession>A0A4V2V0F5</accession>
<dbReference type="PANTHER" id="PTHR43097">
    <property type="entry name" value="GLUTAMINE-TRNA LIGASE"/>
    <property type="match status" value="1"/>
</dbReference>
<evidence type="ECO:0000313" key="13">
    <source>
        <dbReference type="EMBL" id="TCT15720.1"/>
    </source>
</evidence>
<dbReference type="Gene3D" id="3.40.50.620">
    <property type="entry name" value="HUPs"/>
    <property type="match status" value="1"/>
</dbReference>
<keyword evidence="2 8" id="KW-0436">Ligase</keyword>
<dbReference type="FunFam" id="3.90.800.10:FF:000001">
    <property type="entry name" value="Glutamine--tRNA ligase"/>
    <property type="match status" value="1"/>
</dbReference>
<evidence type="ECO:0000256" key="3">
    <source>
        <dbReference type="ARBA" id="ARBA00022741"/>
    </source>
</evidence>
<dbReference type="RefSeq" id="WP_132251617.1">
    <property type="nucleotide sequence ID" value="NZ_SMAL01000003.1"/>
</dbReference>
<dbReference type="InterPro" id="IPR020058">
    <property type="entry name" value="Glu/Gln-tRNA-synth_Ib_cat-dom"/>
</dbReference>
<dbReference type="PANTHER" id="PTHR43097:SF5">
    <property type="entry name" value="GLUTAMATE--TRNA LIGASE"/>
    <property type="match status" value="1"/>
</dbReference>
<dbReference type="GO" id="GO:0006424">
    <property type="term" value="P:glutamyl-tRNA aminoacylation"/>
    <property type="evidence" value="ECO:0007669"/>
    <property type="project" value="UniProtKB-UniRule"/>
</dbReference>
<keyword evidence="5 8" id="KW-0648">Protein biosynthesis</keyword>
<comment type="caution">
    <text evidence="8">Lacks conserved residue(s) required for the propagation of feature annotation.</text>
</comment>
<evidence type="ECO:0000256" key="7">
    <source>
        <dbReference type="ARBA" id="ARBA00048270"/>
    </source>
</evidence>
<dbReference type="Proteomes" id="UP000294902">
    <property type="component" value="Unassembled WGS sequence"/>
</dbReference>
<evidence type="ECO:0000256" key="6">
    <source>
        <dbReference type="ARBA" id="ARBA00023146"/>
    </source>
</evidence>
<dbReference type="Pfam" id="PF20974">
    <property type="entry name" value="tRNA-synt_1c_C2"/>
    <property type="match status" value="1"/>
</dbReference>
<evidence type="ECO:0000313" key="14">
    <source>
        <dbReference type="Proteomes" id="UP000294902"/>
    </source>
</evidence>
<reference evidence="13 14" key="1">
    <citation type="submission" date="2019-03" db="EMBL/GenBank/DDBJ databases">
        <title>Genomic Encyclopedia of Type Strains, Phase IV (KMG-IV): sequencing the most valuable type-strain genomes for metagenomic binning, comparative biology and taxonomic classification.</title>
        <authorList>
            <person name="Goeker M."/>
        </authorList>
    </citation>
    <scope>NUCLEOTIDE SEQUENCE [LARGE SCALE GENOMIC DNA]</scope>
    <source>
        <strain evidence="13 14">DSM 24629</strain>
    </source>
</reference>
<evidence type="ECO:0000256" key="2">
    <source>
        <dbReference type="ARBA" id="ARBA00022598"/>
    </source>
</evidence>
<dbReference type="InterPro" id="IPR050132">
    <property type="entry name" value="Gln/Glu-tRNA_Ligase"/>
</dbReference>
<feature type="binding site" evidence="8">
    <location>
        <position position="72"/>
    </location>
    <ligand>
        <name>L-glutamine</name>
        <dbReference type="ChEBI" id="CHEBI:58359"/>
    </ligand>
</feature>
<dbReference type="EMBL" id="SMAL01000003">
    <property type="protein sequence ID" value="TCT15720.1"/>
    <property type="molecule type" value="Genomic_DNA"/>
</dbReference>
<dbReference type="InterPro" id="IPR001412">
    <property type="entry name" value="aa-tRNA-synth_I_CS"/>
</dbReference>
<comment type="subunit">
    <text evidence="8">Monomer.</text>
</comment>
<dbReference type="InterPro" id="IPR000924">
    <property type="entry name" value="Glu/Gln-tRNA-synth"/>
</dbReference>
<dbReference type="InterPro" id="IPR011035">
    <property type="entry name" value="Ribosomal_bL25/Gln-tRNA_synth"/>
</dbReference>
<evidence type="ECO:0000259" key="11">
    <source>
        <dbReference type="Pfam" id="PF03950"/>
    </source>
</evidence>
<feature type="binding site" evidence="8">
    <location>
        <position position="236"/>
    </location>
    <ligand>
        <name>ATP</name>
        <dbReference type="ChEBI" id="CHEBI:30616"/>
    </ligand>
</feature>
<dbReference type="GO" id="GO:0005524">
    <property type="term" value="F:ATP binding"/>
    <property type="evidence" value="ECO:0007669"/>
    <property type="project" value="UniProtKB-UniRule"/>
</dbReference>
<evidence type="ECO:0000256" key="4">
    <source>
        <dbReference type="ARBA" id="ARBA00022840"/>
    </source>
</evidence>
<dbReference type="FunFam" id="3.40.50.620:FF:000037">
    <property type="entry name" value="Glutamine--tRNA ligase cytoplasmic"/>
    <property type="match status" value="1"/>
</dbReference>
<comment type="similarity">
    <text evidence="8 9">Belongs to the class-I aminoacyl-tRNA synthetase family.</text>
</comment>
<dbReference type="GO" id="GO:0005829">
    <property type="term" value="C:cytosol"/>
    <property type="evidence" value="ECO:0007669"/>
    <property type="project" value="TreeGrafter"/>
</dbReference>
<dbReference type="Pfam" id="PF03950">
    <property type="entry name" value="tRNA-synt_1c_C"/>
    <property type="match status" value="1"/>
</dbReference>
<name>A0A4V2V0F5_9FIRM</name>
<proteinExistence type="inferred from homology"/>
<feature type="domain" description="tRNA synthetases class I (E and Q) anti-codon binding" evidence="12">
    <location>
        <begin position="462"/>
        <end position="535"/>
    </location>
</feature>
<protein>
    <recommendedName>
        <fullName evidence="8">Glutamine--tRNA ligase</fullName>
        <ecNumber evidence="8">6.1.1.18</ecNumber>
    </recommendedName>
    <alternativeName>
        <fullName evidence="8">Glutaminyl-tRNA synthetase</fullName>
        <shortName evidence="8">GlnRS</shortName>
    </alternativeName>
</protein>
<keyword evidence="4 8" id="KW-0067">ATP-binding</keyword>
<dbReference type="GO" id="GO:0004819">
    <property type="term" value="F:glutamine-tRNA ligase activity"/>
    <property type="evidence" value="ECO:0007669"/>
    <property type="project" value="UniProtKB-UniRule"/>
</dbReference>
<dbReference type="NCBIfam" id="NF011291">
    <property type="entry name" value="PRK14703.1"/>
    <property type="match status" value="1"/>
</dbReference>
<evidence type="ECO:0000256" key="9">
    <source>
        <dbReference type="RuleBase" id="RU363037"/>
    </source>
</evidence>